<dbReference type="InterPro" id="IPR002938">
    <property type="entry name" value="FAD-bd"/>
</dbReference>
<evidence type="ECO:0000256" key="3">
    <source>
        <dbReference type="ARBA" id="ARBA00022827"/>
    </source>
</evidence>
<evidence type="ECO:0000259" key="5">
    <source>
        <dbReference type="Pfam" id="PF01494"/>
    </source>
</evidence>
<keyword evidence="2" id="KW-0285">Flavoprotein</keyword>
<dbReference type="Pfam" id="PF21274">
    <property type="entry name" value="Rng_hyd_C"/>
    <property type="match status" value="1"/>
</dbReference>
<keyword evidence="6" id="KW-0560">Oxidoreductase</keyword>
<dbReference type="PANTHER" id="PTHR43004">
    <property type="entry name" value="TRK SYSTEM POTASSIUM UPTAKE PROTEIN"/>
    <property type="match status" value="1"/>
</dbReference>
<evidence type="ECO:0000256" key="4">
    <source>
        <dbReference type="SAM" id="MobiDB-lite"/>
    </source>
</evidence>
<evidence type="ECO:0000256" key="2">
    <source>
        <dbReference type="ARBA" id="ARBA00022630"/>
    </source>
</evidence>
<dbReference type="InterPro" id="IPR050641">
    <property type="entry name" value="RIFMO-like"/>
</dbReference>
<sequence>MSEATHTRTHASAPDTAPDATHQVVIAGGGPVGLWLACELRLHGVDVTVLETRAEPDPHSRALTVHPRSLELFAARGLVAPFLAEGLRVPSGHFASLTSRMDFSRLDTPYPFTLALPQARTEELIAAHAEAVGVRLLREHRVTGLTRHEDAVTVDVDTPAGPRQLRAAYLVGCDGSRSTVRTAAGIGFPGTAATRWAWMADAVLDAPPAAHSVSNEHGTVMVFPLPDGLHRVVGNDARSVRERPDTPTVEELRTRVRRITGTDYGMRDPRWISTFGNATRQAERYRHGRVLLAGDAAHTHFPAGGPGLNVGLQDAGNLGWKLAQTLAGTAPDGLLDSYHAERHPVGADLLRSTRAQTGLMTTYTPENLAMRDLLGELIAGVPEFSDTLALRSAGLAVTYPPADPSGAHPLTGTRAPDLAVHGGGTLLPLLRRGRYVLLDLATAPDAPSPLAPLAHDVTPGLDVRTAPPAGDRPAGHRPAWSGVTAALVRPDGHLAWLSAEADPRDTARDAVTATLARR</sequence>
<dbReference type="Gene3D" id="3.40.30.120">
    <property type="match status" value="1"/>
</dbReference>
<dbReference type="GO" id="GO:0071949">
    <property type="term" value="F:FAD binding"/>
    <property type="evidence" value="ECO:0007669"/>
    <property type="project" value="InterPro"/>
</dbReference>
<dbReference type="EMBL" id="QVIG01000001">
    <property type="protein sequence ID" value="RGD57237.1"/>
    <property type="molecule type" value="Genomic_DNA"/>
</dbReference>
<evidence type="ECO:0000313" key="7">
    <source>
        <dbReference type="Proteomes" id="UP000263377"/>
    </source>
</evidence>
<dbReference type="PANTHER" id="PTHR43004:SF19">
    <property type="entry name" value="BINDING MONOOXYGENASE, PUTATIVE (JCVI)-RELATED"/>
    <property type="match status" value="1"/>
</dbReference>
<accession>A0A372ZPT2</accession>
<comment type="caution">
    <text evidence="6">The sequence shown here is derived from an EMBL/GenBank/DDBJ whole genome shotgun (WGS) entry which is preliminary data.</text>
</comment>
<dbReference type="InterPro" id="IPR036188">
    <property type="entry name" value="FAD/NAD-bd_sf"/>
</dbReference>
<dbReference type="Gene3D" id="3.30.70.2450">
    <property type="match status" value="1"/>
</dbReference>
<reference evidence="6 7" key="1">
    <citation type="submission" date="2018-08" db="EMBL/GenBank/DDBJ databases">
        <title>Diversity &amp; Physiological Properties of Lignin-Decomposing Actinobacteria from Soil.</title>
        <authorList>
            <person name="Roh S.G."/>
            <person name="Kim S.B."/>
        </authorList>
    </citation>
    <scope>NUCLEOTIDE SEQUENCE [LARGE SCALE GENOMIC DNA]</scope>
    <source>
        <strain evidence="6 7">MMS17-GH009</strain>
    </source>
</reference>
<organism evidence="6 7">
    <name type="scientific">Kitasatospora xanthocidica</name>
    <dbReference type="NCBI Taxonomy" id="83382"/>
    <lineage>
        <taxon>Bacteria</taxon>
        <taxon>Bacillati</taxon>
        <taxon>Actinomycetota</taxon>
        <taxon>Actinomycetes</taxon>
        <taxon>Kitasatosporales</taxon>
        <taxon>Streptomycetaceae</taxon>
        <taxon>Kitasatospora</taxon>
    </lineage>
</organism>
<keyword evidence="7" id="KW-1185">Reference proteome</keyword>
<evidence type="ECO:0000313" key="6">
    <source>
        <dbReference type="EMBL" id="RGD57237.1"/>
    </source>
</evidence>
<gene>
    <name evidence="6" type="ORF">DR950_04990</name>
</gene>
<dbReference type="AlphaFoldDB" id="A0A372ZPT2"/>
<keyword evidence="3" id="KW-0274">FAD</keyword>
<keyword evidence="6" id="KW-0503">Monooxygenase</keyword>
<protein>
    <submittedName>
        <fullName evidence="6">Monooxygenase</fullName>
    </submittedName>
</protein>
<feature type="domain" description="FAD-binding" evidence="5">
    <location>
        <begin position="23"/>
        <end position="352"/>
    </location>
</feature>
<dbReference type="Pfam" id="PF01494">
    <property type="entry name" value="FAD_binding_3"/>
    <property type="match status" value="1"/>
</dbReference>
<dbReference type="SUPFAM" id="SSF51905">
    <property type="entry name" value="FAD/NAD(P)-binding domain"/>
    <property type="match status" value="1"/>
</dbReference>
<dbReference type="PRINTS" id="PR00420">
    <property type="entry name" value="RNGMNOXGNASE"/>
</dbReference>
<dbReference type="Gene3D" id="3.50.50.60">
    <property type="entry name" value="FAD/NAD(P)-binding domain"/>
    <property type="match status" value="1"/>
</dbReference>
<proteinExistence type="predicted"/>
<name>A0A372ZPT2_9ACTN</name>
<evidence type="ECO:0000256" key="1">
    <source>
        <dbReference type="ARBA" id="ARBA00001974"/>
    </source>
</evidence>
<dbReference type="RefSeq" id="WP_117486054.1">
    <property type="nucleotide sequence ID" value="NZ_QVIG01000001.1"/>
</dbReference>
<comment type="cofactor">
    <cofactor evidence="1">
        <name>FAD</name>
        <dbReference type="ChEBI" id="CHEBI:57692"/>
    </cofactor>
</comment>
<feature type="region of interest" description="Disordered" evidence="4">
    <location>
        <begin position="1"/>
        <end position="20"/>
    </location>
</feature>
<dbReference type="GO" id="GO:0016709">
    <property type="term" value="F:oxidoreductase activity, acting on paired donors, with incorporation or reduction of molecular oxygen, NAD(P)H as one donor, and incorporation of one atom of oxygen"/>
    <property type="evidence" value="ECO:0007669"/>
    <property type="project" value="UniProtKB-ARBA"/>
</dbReference>
<dbReference type="Proteomes" id="UP000263377">
    <property type="component" value="Unassembled WGS sequence"/>
</dbReference>